<dbReference type="GO" id="GO:0008654">
    <property type="term" value="P:phospholipid biosynthetic process"/>
    <property type="evidence" value="ECO:0007669"/>
    <property type="project" value="UniProtKB-KW"/>
</dbReference>
<protein>
    <submittedName>
        <fullName evidence="12">Diacylglycerol kinase family lipid kinase</fullName>
    </submittedName>
</protein>
<keyword evidence="5" id="KW-0547">Nucleotide-binding</keyword>
<evidence type="ECO:0000256" key="10">
    <source>
        <dbReference type="ARBA" id="ARBA00023264"/>
    </source>
</evidence>
<evidence type="ECO:0000256" key="1">
    <source>
        <dbReference type="ARBA" id="ARBA00001946"/>
    </source>
</evidence>
<dbReference type="SUPFAM" id="SSF111331">
    <property type="entry name" value="NAD kinase/diacylglycerol kinase-like"/>
    <property type="match status" value="1"/>
</dbReference>
<proteinExistence type="inferred from homology"/>
<dbReference type="InterPro" id="IPR016064">
    <property type="entry name" value="NAD/diacylglycerol_kinase_sf"/>
</dbReference>
<evidence type="ECO:0000256" key="8">
    <source>
        <dbReference type="ARBA" id="ARBA00023098"/>
    </source>
</evidence>
<comment type="cofactor">
    <cofactor evidence="1">
        <name>Mg(2+)</name>
        <dbReference type="ChEBI" id="CHEBI:18420"/>
    </cofactor>
</comment>
<gene>
    <name evidence="12" type="ORF">FHP05_14210</name>
</gene>
<feature type="domain" description="DAGKc" evidence="11">
    <location>
        <begin position="1"/>
        <end position="132"/>
    </location>
</feature>
<dbReference type="InterPro" id="IPR017438">
    <property type="entry name" value="ATP-NAD_kinase_N"/>
</dbReference>
<dbReference type="PANTHER" id="PTHR12358">
    <property type="entry name" value="SPHINGOSINE KINASE"/>
    <property type="match status" value="1"/>
</dbReference>
<dbReference type="Gene3D" id="3.40.50.10330">
    <property type="entry name" value="Probable inorganic polyphosphate/atp-NAD kinase, domain 1"/>
    <property type="match status" value="1"/>
</dbReference>
<dbReference type="NCBIfam" id="TIGR00147">
    <property type="entry name" value="YegS/Rv2252/BmrU family lipid kinase"/>
    <property type="match status" value="1"/>
</dbReference>
<dbReference type="InterPro" id="IPR005218">
    <property type="entry name" value="Diacylglycerol/lipid_kinase"/>
</dbReference>
<keyword evidence="4" id="KW-0808">Transferase</keyword>
<evidence type="ECO:0000313" key="12">
    <source>
        <dbReference type="EMBL" id="TXL60571.1"/>
    </source>
</evidence>
<dbReference type="PANTHER" id="PTHR12358:SF54">
    <property type="entry name" value="SPHINGOSINE KINASE RELATED PROTEIN"/>
    <property type="match status" value="1"/>
</dbReference>
<dbReference type="GO" id="GO:0016301">
    <property type="term" value="F:kinase activity"/>
    <property type="evidence" value="ECO:0007669"/>
    <property type="project" value="UniProtKB-KW"/>
</dbReference>
<dbReference type="Pfam" id="PF19279">
    <property type="entry name" value="YegS_C"/>
    <property type="match status" value="1"/>
</dbReference>
<evidence type="ECO:0000313" key="13">
    <source>
        <dbReference type="Proteomes" id="UP000321574"/>
    </source>
</evidence>
<evidence type="ECO:0000256" key="3">
    <source>
        <dbReference type="ARBA" id="ARBA00022516"/>
    </source>
</evidence>
<dbReference type="PROSITE" id="PS50146">
    <property type="entry name" value="DAGK"/>
    <property type="match status" value="1"/>
</dbReference>
<comment type="caution">
    <text evidence="12">The sequence shown here is derived from an EMBL/GenBank/DDBJ whole genome shotgun (WGS) entry which is preliminary data.</text>
</comment>
<evidence type="ECO:0000256" key="5">
    <source>
        <dbReference type="ARBA" id="ARBA00022741"/>
    </source>
</evidence>
<dbReference type="SMART" id="SM00046">
    <property type="entry name" value="DAGKc"/>
    <property type="match status" value="1"/>
</dbReference>
<keyword evidence="6 12" id="KW-0418">Kinase</keyword>
<reference evidence="12 13" key="1">
    <citation type="submission" date="2019-06" db="EMBL/GenBank/DDBJ databases">
        <title>Cerasibacillus sp. nov., isolated from maize field.</title>
        <authorList>
            <person name="Lin S.-Y."/>
            <person name="Tsai C.-F."/>
            <person name="Young C.-C."/>
        </authorList>
    </citation>
    <scope>NUCLEOTIDE SEQUENCE [LARGE SCALE GENOMIC DNA]</scope>
    <source>
        <strain evidence="12 13">CC-CFT480</strain>
    </source>
</reference>
<sequence>MYVFIVNPIAGNGKSKKIFSKIRKTELFKEINETVYYTKYDGHAEEIAANLINLNQRKVEAIIVISGDGTLHEVINGLSNDTNIPVAFIPGGSGNDFARGVQLGRNPIRIFHEIIKNREASPYWLGTYKIDEKRQHFVNSIGFGFDAAVAKRANESSMKKFLNKLHLGQLSYLSALISVLFRFQFFNVELEIDGKKRRYNRCFMVLVGNHPYLGGGLKILPEAKVQPDKFSILMIHSVSKLKVLGVFLTVLWGGHVNFSEVTVVEAEKLKIISNKQLDYQVDGETDKIAPLQSCTIVKKTYPIHILGTEREESEIKKIS</sequence>
<keyword evidence="9" id="KW-0594">Phospholipid biosynthesis</keyword>
<dbReference type="GO" id="GO:0005524">
    <property type="term" value="F:ATP binding"/>
    <property type="evidence" value="ECO:0007669"/>
    <property type="project" value="UniProtKB-KW"/>
</dbReference>
<comment type="similarity">
    <text evidence="2">Belongs to the diacylglycerol/lipid kinase family.</text>
</comment>
<evidence type="ECO:0000256" key="4">
    <source>
        <dbReference type="ARBA" id="ARBA00022679"/>
    </source>
</evidence>
<evidence type="ECO:0000259" key="11">
    <source>
        <dbReference type="PROSITE" id="PS50146"/>
    </source>
</evidence>
<evidence type="ECO:0000256" key="6">
    <source>
        <dbReference type="ARBA" id="ARBA00022777"/>
    </source>
</evidence>
<evidence type="ECO:0000256" key="2">
    <source>
        <dbReference type="ARBA" id="ARBA00005983"/>
    </source>
</evidence>
<dbReference type="InterPro" id="IPR045540">
    <property type="entry name" value="YegS/DAGK_C"/>
</dbReference>
<dbReference type="Proteomes" id="UP000321574">
    <property type="component" value="Unassembled WGS sequence"/>
</dbReference>
<dbReference type="Gene3D" id="2.60.200.40">
    <property type="match status" value="1"/>
</dbReference>
<dbReference type="OrthoDB" id="9786026at2"/>
<organism evidence="12 13">
    <name type="scientific">Cerasibacillus terrae</name>
    <dbReference type="NCBI Taxonomy" id="2498845"/>
    <lineage>
        <taxon>Bacteria</taxon>
        <taxon>Bacillati</taxon>
        <taxon>Bacillota</taxon>
        <taxon>Bacilli</taxon>
        <taxon>Bacillales</taxon>
        <taxon>Bacillaceae</taxon>
        <taxon>Cerasibacillus</taxon>
    </lineage>
</organism>
<dbReference type="RefSeq" id="WP_147670472.1">
    <property type="nucleotide sequence ID" value="NZ_VDUW01000014.1"/>
</dbReference>
<evidence type="ECO:0000256" key="7">
    <source>
        <dbReference type="ARBA" id="ARBA00022840"/>
    </source>
</evidence>
<keyword evidence="8" id="KW-0443">Lipid metabolism</keyword>
<name>A0A5C8NIJ0_9BACI</name>
<evidence type="ECO:0000256" key="9">
    <source>
        <dbReference type="ARBA" id="ARBA00023209"/>
    </source>
</evidence>
<keyword evidence="10" id="KW-1208">Phospholipid metabolism</keyword>
<dbReference type="InterPro" id="IPR050187">
    <property type="entry name" value="Lipid_Phosphate_FormReg"/>
</dbReference>
<dbReference type="EMBL" id="VDUW01000014">
    <property type="protein sequence ID" value="TXL60571.1"/>
    <property type="molecule type" value="Genomic_DNA"/>
</dbReference>
<dbReference type="Pfam" id="PF00781">
    <property type="entry name" value="DAGK_cat"/>
    <property type="match status" value="1"/>
</dbReference>
<accession>A0A5C8NIJ0</accession>
<dbReference type="AlphaFoldDB" id="A0A5C8NIJ0"/>
<dbReference type="InterPro" id="IPR001206">
    <property type="entry name" value="Diacylglycerol_kinase_cat_dom"/>
</dbReference>
<keyword evidence="7" id="KW-0067">ATP-binding</keyword>
<keyword evidence="3" id="KW-0444">Lipid biosynthesis</keyword>
<keyword evidence="13" id="KW-1185">Reference proteome</keyword>